<protein>
    <recommendedName>
        <fullName evidence="3">DUF7344 domain-containing protein</fullName>
    </recommendedName>
</protein>
<dbReference type="RefSeq" id="WP_087714633.1">
    <property type="nucleotide sequence ID" value="NZ_MWPH01000002.1"/>
</dbReference>
<feature type="compositionally biased region" description="Low complexity" evidence="1">
    <location>
        <begin position="24"/>
        <end position="34"/>
    </location>
</feature>
<dbReference type="InterPro" id="IPR055768">
    <property type="entry name" value="DUF7344"/>
</dbReference>
<dbReference type="Proteomes" id="UP000196084">
    <property type="component" value="Unassembled WGS sequence"/>
</dbReference>
<dbReference type="EMBL" id="MWPH01000002">
    <property type="protein sequence ID" value="OVE84622.1"/>
    <property type="molecule type" value="Genomic_DNA"/>
</dbReference>
<feature type="region of interest" description="Disordered" evidence="1">
    <location>
        <begin position="1"/>
        <end position="51"/>
    </location>
</feature>
<reference evidence="4 5" key="1">
    <citation type="submission" date="2017-02" db="EMBL/GenBank/DDBJ databases">
        <title>Natronthermophilus aegyptiacus gen. nov.,sp. nov., an aerobic, extremely halophilic alkalithermophilic archaeon isolated from the athalassohaline Wadi An Natrun, Egypt.</title>
        <authorList>
            <person name="Zhao B."/>
        </authorList>
    </citation>
    <scope>NUCLEOTIDE SEQUENCE [LARGE SCALE GENOMIC DNA]</scope>
    <source>
        <strain evidence="4 5">CGMCC 1.3597</strain>
    </source>
</reference>
<dbReference type="OrthoDB" id="331021at2157"/>
<gene>
    <name evidence="4" type="ORF">B2G88_09505</name>
</gene>
<keyword evidence="2" id="KW-0812">Transmembrane</keyword>
<evidence type="ECO:0000256" key="1">
    <source>
        <dbReference type="SAM" id="MobiDB-lite"/>
    </source>
</evidence>
<keyword evidence="5" id="KW-1185">Reference proteome</keyword>
<accession>A0A202E8P5</accession>
<dbReference type="AlphaFoldDB" id="A0A202E8P5"/>
<sequence length="232" mass="25397">MVQTQRHDTAAGDGPNAAAEDDGTSASSTGSDASTEPDEQSSSASDEPALPTLSKGEIFEVLRNQRRRYVLHFLKQDGRPVELGDLAQQIAAWEYETTLEGVTPAQRKRVYTTLQQTHLPKMDEAGILVFDSDQGVIEATDRTGDISIYLEIVPGHEFAWRELYLSLGAISCALVAALWLEIYPLTLLSNLAWAGLIAVTVTVTAAIHGYYEQNMRLGTGEQPPELSYRAEE</sequence>
<keyword evidence="2" id="KW-1133">Transmembrane helix</keyword>
<evidence type="ECO:0000313" key="5">
    <source>
        <dbReference type="Proteomes" id="UP000196084"/>
    </source>
</evidence>
<name>A0A202E8P5_9EURY</name>
<evidence type="ECO:0000313" key="4">
    <source>
        <dbReference type="EMBL" id="OVE84622.1"/>
    </source>
</evidence>
<organism evidence="4 5">
    <name type="scientific">Natronolimnobius baerhuensis</name>
    <dbReference type="NCBI Taxonomy" id="253108"/>
    <lineage>
        <taxon>Archaea</taxon>
        <taxon>Methanobacteriati</taxon>
        <taxon>Methanobacteriota</taxon>
        <taxon>Stenosarchaea group</taxon>
        <taxon>Halobacteria</taxon>
        <taxon>Halobacteriales</taxon>
        <taxon>Natrialbaceae</taxon>
        <taxon>Natronolimnobius</taxon>
    </lineage>
</organism>
<evidence type="ECO:0000256" key="2">
    <source>
        <dbReference type="SAM" id="Phobius"/>
    </source>
</evidence>
<proteinExistence type="predicted"/>
<feature type="transmembrane region" description="Helical" evidence="2">
    <location>
        <begin position="163"/>
        <end position="185"/>
    </location>
</feature>
<comment type="caution">
    <text evidence="4">The sequence shown here is derived from an EMBL/GenBank/DDBJ whole genome shotgun (WGS) entry which is preliminary data.</text>
</comment>
<feature type="compositionally biased region" description="Basic and acidic residues" evidence="1">
    <location>
        <begin position="1"/>
        <end position="10"/>
    </location>
</feature>
<dbReference type="Pfam" id="PF24035">
    <property type="entry name" value="DUF7344"/>
    <property type="match status" value="1"/>
</dbReference>
<evidence type="ECO:0000259" key="3">
    <source>
        <dbReference type="Pfam" id="PF24035"/>
    </source>
</evidence>
<feature type="domain" description="DUF7344" evidence="3">
    <location>
        <begin position="59"/>
        <end position="138"/>
    </location>
</feature>
<keyword evidence="2" id="KW-0472">Membrane</keyword>
<feature type="transmembrane region" description="Helical" evidence="2">
    <location>
        <begin position="191"/>
        <end position="211"/>
    </location>
</feature>